<dbReference type="InterPro" id="IPR045784">
    <property type="entry name" value="Radical_SAM_N2"/>
</dbReference>
<dbReference type="PANTHER" id="PTHR42731:SF5">
    <property type="entry name" value="RADICAL SAM DOMAIN PROTEIN"/>
    <property type="match status" value="1"/>
</dbReference>
<dbReference type="PROSITE" id="PS51918">
    <property type="entry name" value="RADICAL_SAM"/>
    <property type="match status" value="1"/>
</dbReference>
<dbReference type="InterPro" id="IPR023404">
    <property type="entry name" value="rSAM_horseshoe"/>
</dbReference>
<dbReference type="InterPro" id="IPR007197">
    <property type="entry name" value="rSAM"/>
</dbReference>
<organism evidence="2 3">
    <name type="scientific">candidate division KSB3 bacterium</name>
    <dbReference type="NCBI Taxonomy" id="2044937"/>
    <lineage>
        <taxon>Bacteria</taxon>
        <taxon>candidate division KSB3</taxon>
    </lineage>
</organism>
<dbReference type="AlphaFoldDB" id="A0A2G6E1E1"/>
<dbReference type="Gene3D" id="3.80.30.20">
    <property type="entry name" value="tm_1862 like domain"/>
    <property type="match status" value="1"/>
</dbReference>
<dbReference type="EMBL" id="PDPS01000041">
    <property type="protein sequence ID" value="PID55895.1"/>
    <property type="molecule type" value="Genomic_DNA"/>
</dbReference>
<comment type="caution">
    <text evidence="2">The sequence shown here is derived from an EMBL/GenBank/DDBJ whole genome shotgun (WGS) entry which is preliminary data.</text>
</comment>
<dbReference type="InterPro" id="IPR006638">
    <property type="entry name" value="Elp3/MiaA/NifB-like_rSAM"/>
</dbReference>
<evidence type="ECO:0000259" key="1">
    <source>
        <dbReference type="PROSITE" id="PS51918"/>
    </source>
</evidence>
<accession>A0A2G6E1E1</accession>
<reference evidence="2 3" key="1">
    <citation type="submission" date="2017-10" db="EMBL/GenBank/DDBJ databases">
        <title>Novel microbial diversity and functional potential in the marine mammal oral microbiome.</title>
        <authorList>
            <person name="Dudek N.K."/>
            <person name="Sun C.L."/>
            <person name="Burstein D."/>
            <person name="Kantor R.S."/>
            <person name="Aliaga Goltsman D.S."/>
            <person name="Bik E.M."/>
            <person name="Thomas B.C."/>
            <person name="Banfield J.F."/>
            <person name="Relman D.A."/>
        </authorList>
    </citation>
    <scope>NUCLEOTIDE SEQUENCE [LARGE SCALE GENOMIC DNA]</scope>
    <source>
        <strain evidence="2">DOLZORAL124_49_17</strain>
    </source>
</reference>
<dbReference type="SMART" id="SM00729">
    <property type="entry name" value="Elp3"/>
    <property type="match status" value="1"/>
</dbReference>
<sequence>MDYRIRRNAEKKLQGEIGTIYKGRSSEDISIALAYPNSYYVGMSNLGLHAIYGFLNDQAGVVCERVFLPDQELLDIYEKTGTCLCSLESQIPLPDFDILAFSVSFENDYLNILTLLKLGRIPLTAEKRDECFPLVVAGGAASAINPEPLAMFVDVFVLGDGEPVLEELLRLYRRDAESCSRPQFLERLAALVGVYVPALYEMKPCRSRQSGRMSPLSDKVPAVIAKCSVESLEQHPAYSRILTEQTEFGNLFLLQINRGCSYKCRFCHTGYTQSPLRHLPLDAALKFVRRGLRYRKRIGLVGAAIADYPHLEELCAAITAQGGTLSLSSLRLSALSQKPYLLEALVAAGQKTLTMAPESGTERLRRLLRKSLSDKDFYDTVADVLAAQIPNLKLYFLIGLPGETLEDVDAIVAMCTRCHELMVQAARARGTIGKLIVSVNPFVPKPFTPLQWCAMDAEAVLKRKLQLLKRKLKRTGNVELIHEAPRWALWQGILARGDRRIGGVLLKASEFQGNWKKAFRALEMSPDFYVHRTRPLDECLPWEHLQVGRSQQRLANEYHALFSVEADL</sequence>
<protein>
    <recommendedName>
        <fullName evidence="1">Radical SAM core domain-containing protein</fullName>
    </recommendedName>
</protein>
<dbReference type="GO" id="GO:0003824">
    <property type="term" value="F:catalytic activity"/>
    <property type="evidence" value="ECO:0007669"/>
    <property type="project" value="InterPro"/>
</dbReference>
<proteinExistence type="predicted"/>
<dbReference type="Pfam" id="PF19864">
    <property type="entry name" value="Radical_SAM_N2"/>
    <property type="match status" value="1"/>
</dbReference>
<name>A0A2G6E1E1_9BACT</name>
<dbReference type="GO" id="GO:0051536">
    <property type="term" value="F:iron-sulfur cluster binding"/>
    <property type="evidence" value="ECO:0007669"/>
    <property type="project" value="InterPro"/>
</dbReference>
<dbReference type="SUPFAM" id="SSF102114">
    <property type="entry name" value="Radical SAM enzymes"/>
    <property type="match status" value="1"/>
</dbReference>
<feature type="domain" description="Radical SAM core" evidence="1">
    <location>
        <begin position="246"/>
        <end position="479"/>
    </location>
</feature>
<dbReference type="PANTHER" id="PTHR42731">
    <property type="entry name" value="SLL1084 PROTEIN"/>
    <property type="match status" value="1"/>
</dbReference>
<gene>
    <name evidence="2" type="ORF">CSB45_13830</name>
</gene>
<evidence type="ECO:0000313" key="2">
    <source>
        <dbReference type="EMBL" id="PID55895.1"/>
    </source>
</evidence>
<dbReference type="SFLD" id="SFLDG01082">
    <property type="entry name" value="B12-binding_domain_containing"/>
    <property type="match status" value="1"/>
</dbReference>
<dbReference type="Pfam" id="PF04055">
    <property type="entry name" value="Radical_SAM"/>
    <property type="match status" value="1"/>
</dbReference>
<dbReference type="Proteomes" id="UP000229740">
    <property type="component" value="Unassembled WGS sequence"/>
</dbReference>
<evidence type="ECO:0000313" key="3">
    <source>
        <dbReference type="Proteomes" id="UP000229740"/>
    </source>
</evidence>
<dbReference type="InterPro" id="IPR058240">
    <property type="entry name" value="rSAM_sf"/>
</dbReference>
<dbReference type="SFLD" id="SFLDS00029">
    <property type="entry name" value="Radical_SAM"/>
    <property type="match status" value="1"/>
</dbReference>